<keyword evidence="4" id="KW-0342">GTP-binding</keyword>
<dbReference type="GO" id="GO:0032543">
    <property type="term" value="P:mitochondrial translation"/>
    <property type="evidence" value="ECO:0007669"/>
    <property type="project" value="TreeGrafter"/>
</dbReference>
<dbReference type="Pfam" id="PF00009">
    <property type="entry name" value="GTP_EFTU"/>
    <property type="match status" value="1"/>
</dbReference>
<accession>A0A0X3PRH2</accession>
<dbReference type="FunFam" id="3.40.50.300:FF:000514">
    <property type="entry name" value="Ribosome-releasing factor 2, mitochondrial"/>
    <property type="match status" value="1"/>
</dbReference>
<sequence length="897" mass="98269">MTILSRRPLSRFRRLFSLVFQVYGRNSSSTSRETATLDRARIRNVGLIAHIDAGKTTTTERMLFLSGQTQAMGEVDRGDTVTDFLEEERERGISIMSATVCLSWQQHSIHLIDTPGHVDFTLEVERSLAVVDSALTIIDACKGVETQTRTVWNQADRHELPRLVFINKMDRPVADFNGSLKSLQRKLGQKRTFLPLHLPVFTSSSSSSSSSSSAHQHQQSAGGRFVGLVDLPRLDLKVWNCDANNNESKFFTINLLAKPSLQEFSNSFPVPLPMDKIMASALKAREHLISLLAELDEEFAEEYLSSNDPELLNPETINRSIRRATIASSGIPVLVGSSKQNIGVQLVMDALVQYLPDPSQRSPPPIISHYMKRLHNNPASASKLRSDTTTLNELPVLLVFKILFDSHWGALTLARVYSGKVIPGTHICNWTRQDEQTERNENIGRVLQLNGDSYKALRSAGPGCIVALTGLQSTRTGDVLGPPAHMFIVSETAKTPLCTSGHLDSALEQDVGFHVPGPVVHAALEPRSVSAIRGLERALARIQREDPSFTAIFNEETGQWVVGGMGDLHLEVILSRLRREYKLDVAMGPLLTTYKEMPLSADLDGSQTPTKRSARATVVKTGQVGSRSRSLRIEISVDADAEGVDLSEKPRVCFHKSWAVPPGSVGPPSDYLHSSVSWKKVANNLREACDVALATGGPLMRSRVVGVSVHIRSVGEVAGADAEGEVAPLRVPPSGQALTGLLTLLRATAMQAVTSALHRLSDWRLMEPIMAVEIQLSLDDDSSQDSCVAPFIGELSRRRGEIETIEVVESGQSARTCLLRAMTPVSELRGFSAAVRSLSSGRAEIGLRLANYRPVSANHQELLLGARMRRGSTSSDSSVPRADDDDDYDDDFSHKIK</sequence>
<reference evidence="7" key="1">
    <citation type="submission" date="2016-01" db="EMBL/GenBank/DDBJ databases">
        <title>Reference transcriptome for the parasite Schistocephalus solidus: insights into the molecular evolution of parasitism.</title>
        <authorList>
            <person name="Hebert F.O."/>
            <person name="Grambauer S."/>
            <person name="Barber I."/>
            <person name="Landry C.R."/>
            <person name="Aubin-Horth N."/>
        </authorList>
    </citation>
    <scope>NUCLEOTIDE SEQUENCE</scope>
</reference>
<dbReference type="InterPro" id="IPR000640">
    <property type="entry name" value="EFG_V-like"/>
</dbReference>
<dbReference type="PRINTS" id="PR00315">
    <property type="entry name" value="ELONGATNFCT"/>
</dbReference>
<dbReference type="SMART" id="SM00838">
    <property type="entry name" value="EFG_C"/>
    <property type="match status" value="1"/>
</dbReference>
<dbReference type="Pfam" id="PF00679">
    <property type="entry name" value="EFG_C"/>
    <property type="match status" value="1"/>
</dbReference>
<dbReference type="Gene3D" id="3.30.70.870">
    <property type="entry name" value="Elongation Factor G (Translational Gtpase), domain 3"/>
    <property type="match status" value="1"/>
</dbReference>
<dbReference type="EMBL" id="GEEE01008680">
    <property type="protein sequence ID" value="JAP54545.1"/>
    <property type="molecule type" value="Transcribed_RNA"/>
</dbReference>
<dbReference type="NCBIfam" id="TIGR00231">
    <property type="entry name" value="small_GTP"/>
    <property type="match status" value="1"/>
</dbReference>
<evidence type="ECO:0000256" key="3">
    <source>
        <dbReference type="ARBA" id="ARBA00023128"/>
    </source>
</evidence>
<dbReference type="GO" id="GO:0003924">
    <property type="term" value="F:GTPase activity"/>
    <property type="evidence" value="ECO:0007669"/>
    <property type="project" value="InterPro"/>
</dbReference>
<evidence type="ECO:0000259" key="6">
    <source>
        <dbReference type="PROSITE" id="PS51722"/>
    </source>
</evidence>
<dbReference type="GO" id="GO:0005525">
    <property type="term" value="F:GTP binding"/>
    <property type="evidence" value="ECO:0007669"/>
    <property type="project" value="UniProtKB-KW"/>
</dbReference>
<organism evidence="7">
    <name type="scientific">Schistocephalus solidus</name>
    <name type="common">Tapeworm</name>
    <dbReference type="NCBI Taxonomy" id="70667"/>
    <lineage>
        <taxon>Eukaryota</taxon>
        <taxon>Metazoa</taxon>
        <taxon>Spiralia</taxon>
        <taxon>Lophotrochozoa</taxon>
        <taxon>Platyhelminthes</taxon>
        <taxon>Cestoda</taxon>
        <taxon>Eucestoda</taxon>
        <taxon>Diphyllobothriidea</taxon>
        <taxon>Diphyllobothriidae</taxon>
        <taxon>Schistocephalus</taxon>
    </lineage>
</organism>
<feature type="region of interest" description="Disordered" evidence="5">
    <location>
        <begin position="602"/>
        <end position="621"/>
    </location>
</feature>
<keyword evidence="1" id="KW-0547">Nucleotide-binding</keyword>
<dbReference type="Pfam" id="PF22042">
    <property type="entry name" value="EF-G_D2"/>
    <property type="match status" value="1"/>
</dbReference>
<dbReference type="Gene3D" id="2.40.30.10">
    <property type="entry name" value="Translation factors"/>
    <property type="match status" value="1"/>
</dbReference>
<keyword evidence="2" id="KW-0648">Protein biosynthesis</keyword>
<evidence type="ECO:0000256" key="5">
    <source>
        <dbReference type="SAM" id="MobiDB-lite"/>
    </source>
</evidence>
<evidence type="ECO:0000256" key="4">
    <source>
        <dbReference type="ARBA" id="ARBA00023134"/>
    </source>
</evidence>
<gene>
    <name evidence="7" type="ORF">TR128117</name>
</gene>
<feature type="domain" description="Tr-type G" evidence="6">
    <location>
        <begin position="40"/>
        <end position="359"/>
    </location>
</feature>
<dbReference type="InterPro" id="IPR009000">
    <property type="entry name" value="Transl_B-barrel_sf"/>
</dbReference>
<dbReference type="SUPFAM" id="SSF54980">
    <property type="entry name" value="EF-G C-terminal domain-like"/>
    <property type="match status" value="2"/>
</dbReference>
<evidence type="ECO:0000256" key="2">
    <source>
        <dbReference type="ARBA" id="ARBA00022917"/>
    </source>
</evidence>
<dbReference type="InterPro" id="IPR027417">
    <property type="entry name" value="P-loop_NTPase"/>
</dbReference>
<evidence type="ECO:0000256" key="1">
    <source>
        <dbReference type="ARBA" id="ARBA00022741"/>
    </source>
</evidence>
<proteinExistence type="predicted"/>
<dbReference type="GO" id="GO:0032790">
    <property type="term" value="P:ribosome disassembly"/>
    <property type="evidence" value="ECO:0007669"/>
    <property type="project" value="TreeGrafter"/>
</dbReference>
<dbReference type="InterPro" id="IPR031157">
    <property type="entry name" value="G_TR_CS"/>
</dbReference>
<dbReference type="CDD" id="cd16262">
    <property type="entry name" value="EFG_III"/>
    <property type="match status" value="1"/>
</dbReference>
<dbReference type="AlphaFoldDB" id="A0A0X3PRH2"/>
<dbReference type="PROSITE" id="PS00301">
    <property type="entry name" value="G_TR_1"/>
    <property type="match status" value="1"/>
</dbReference>
<dbReference type="InterPro" id="IPR053905">
    <property type="entry name" value="EF-G-like_DII"/>
</dbReference>
<evidence type="ECO:0000313" key="7">
    <source>
        <dbReference type="EMBL" id="JAP54545.1"/>
    </source>
</evidence>
<dbReference type="InterPro" id="IPR000795">
    <property type="entry name" value="T_Tr_GTP-bd_dom"/>
</dbReference>
<name>A0A0X3PRH2_SCHSO</name>
<dbReference type="InterPro" id="IPR035647">
    <property type="entry name" value="EFG_III/V"/>
</dbReference>
<dbReference type="PANTHER" id="PTHR43261:SF1">
    <property type="entry name" value="RIBOSOME-RELEASING FACTOR 2, MITOCHONDRIAL"/>
    <property type="match status" value="1"/>
</dbReference>
<dbReference type="SUPFAM" id="SSF50447">
    <property type="entry name" value="Translation proteins"/>
    <property type="match status" value="1"/>
</dbReference>
<dbReference type="Pfam" id="PF14492">
    <property type="entry name" value="EFG_III"/>
    <property type="match status" value="1"/>
</dbReference>
<dbReference type="InterPro" id="IPR005225">
    <property type="entry name" value="Small_GTP-bd"/>
</dbReference>
<dbReference type="GO" id="GO:0005759">
    <property type="term" value="C:mitochondrial matrix"/>
    <property type="evidence" value="ECO:0007669"/>
    <property type="project" value="UniProtKB-ARBA"/>
</dbReference>
<keyword evidence="3" id="KW-0496">Mitochondrion</keyword>
<dbReference type="Gene3D" id="3.40.50.300">
    <property type="entry name" value="P-loop containing nucleotide triphosphate hydrolases"/>
    <property type="match status" value="1"/>
</dbReference>
<dbReference type="InterPro" id="IPR009022">
    <property type="entry name" value="EFG_III"/>
</dbReference>
<dbReference type="SUPFAM" id="SSF52540">
    <property type="entry name" value="P-loop containing nucleoside triphosphate hydrolases"/>
    <property type="match status" value="1"/>
</dbReference>
<feature type="region of interest" description="Disordered" evidence="5">
    <location>
        <begin position="866"/>
        <end position="897"/>
    </location>
</feature>
<protein>
    <recommendedName>
        <fullName evidence="6">Tr-type G domain-containing protein</fullName>
    </recommendedName>
</protein>
<dbReference type="InterPro" id="IPR041095">
    <property type="entry name" value="EFG_II"/>
</dbReference>
<dbReference type="PROSITE" id="PS51722">
    <property type="entry name" value="G_TR_2"/>
    <property type="match status" value="1"/>
</dbReference>
<dbReference type="Gene3D" id="3.30.70.240">
    <property type="match status" value="1"/>
</dbReference>
<dbReference type="PANTHER" id="PTHR43261">
    <property type="entry name" value="TRANSLATION ELONGATION FACTOR G-RELATED"/>
    <property type="match status" value="1"/>
</dbReference>